<evidence type="ECO:0000313" key="3">
    <source>
        <dbReference type="Proteomes" id="UP001331761"/>
    </source>
</evidence>
<feature type="non-terminal residue" evidence="2">
    <location>
        <position position="103"/>
    </location>
</feature>
<comment type="caution">
    <text evidence="2">The sequence shown here is derived from an EMBL/GenBank/DDBJ whole genome shotgun (WGS) entry which is preliminary data.</text>
</comment>
<dbReference type="Proteomes" id="UP001331761">
    <property type="component" value="Unassembled WGS sequence"/>
</dbReference>
<accession>A0AAN8ENJ1</accession>
<sequence>MAPGDRKKSLTASNALLTTMRLLVILLCNASTSLSCAPVPSGQEGTVTFKLSDFRLPTQMAYSSNISAQITAPFISSSQEQAQRQIRDFVEQGVRLNLSSEPD</sequence>
<gene>
    <name evidence="2" type="ORF">GCK32_008658</name>
</gene>
<dbReference type="EMBL" id="WIXE01025971">
    <property type="protein sequence ID" value="KAK5964305.1"/>
    <property type="molecule type" value="Genomic_DNA"/>
</dbReference>
<reference evidence="2 3" key="1">
    <citation type="submission" date="2019-10" db="EMBL/GenBank/DDBJ databases">
        <title>Assembly and Annotation for the nematode Trichostrongylus colubriformis.</title>
        <authorList>
            <person name="Martin J."/>
        </authorList>
    </citation>
    <scope>NUCLEOTIDE SEQUENCE [LARGE SCALE GENOMIC DNA]</scope>
    <source>
        <strain evidence="2">G859</strain>
        <tissue evidence="2">Whole worm</tissue>
    </source>
</reference>
<dbReference type="AlphaFoldDB" id="A0AAN8ENJ1"/>
<protein>
    <submittedName>
        <fullName evidence="2">Uncharacterized protein</fullName>
    </submittedName>
</protein>
<feature type="signal peptide" evidence="1">
    <location>
        <begin position="1"/>
        <end position="35"/>
    </location>
</feature>
<feature type="chain" id="PRO_5042915034" evidence="1">
    <location>
        <begin position="36"/>
        <end position="103"/>
    </location>
</feature>
<evidence type="ECO:0000313" key="2">
    <source>
        <dbReference type="EMBL" id="KAK5964305.1"/>
    </source>
</evidence>
<keyword evidence="1" id="KW-0732">Signal</keyword>
<name>A0AAN8ENJ1_TRICO</name>
<organism evidence="2 3">
    <name type="scientific">Trichostrongylus colubriformis</name>
    <name type="common">Black scour worm</name>
    <dbReference type="NCBI Taxonomy" id="6319"/>
    <lineage>
        <taxon>Eukaryota</taxon>
        <taxon>Metazoa</taxon>
        <taxon>Ecdysozoa</taxon>
        <taxon>Nematoda</taxon>
        <taxon>Chromadorea</taxon>
        <taxon>Rhabditida</taxon>
        <taxon>Rhabditina</taxon>
        <taxon>Rhabditomorpha</taxon>
        <taxon>Strongyloidea</taxon>
        <taxon>Trichostrongylidae</taxon>
        <taxon>Trichostrongylus</taxon>
    </lineage>
</organism>
<proteinExistence type="predicted"/>
<keyword evidence="3" id="KW-1185">Reference proteome</keyword>
<evidence type="ECO:0000256" key="1">
    <source>
        <dbReference type="SAM" id="SignalP"/>
    </source>
</evidence>